<gene>
    <name evidence="5" type="ORF">GCM10023320_13200</name>
</gene>
<dbReference type="EMBL" id="BAABJO010000004">
    <property type="protein sequence ID" value="GAA5115048.1"/>
    <property type="molecule type" value="Genomic_DNA"/>
</dbReference>
<feature type="domain" description="HTH tetR-type" evidence="4">
    <location>
        <begin position="20"/>
        <end position="80"/>
    </location>
</feature>
<evidence type="ECO:0000313" key="5">
    <source>
        <dbReference type="EMBL" id="GAA5115048.1"/>
    </source>
</evidence>
<dbReference type="InterPro" id="IPR036271">
    <property type="entry name" value="Tet_transcr_reg_TetR-rel_C_sf"/>
</dbReference>
<accession>A0ABP9NIR7</accession>
<dbReference type="SUPFAM" id="SSF46689">
    <property type="entry name" value="Homeodomain-like"/>
    <property type="match status" value="1"/>
</dbReference>
<feature type="region of interest" description="Disordered" evidence="3">
    <location>
        <begin position="1"/>
        <end position="20"/>
    </location>
</feature>
<keyword evidence="6" id="KW-1185">Reference proteome</keyword>
<name>A0ABP9NIR7_9PSEU</name>
<protein>
    <submittedName>
        <fullName evidence="5">TetR/AcrR family transcriptional regulator</fullName>
    </submittedName>
</protein>
<dbReference type="RefSeq" id="WP_345603895.1">
    <property type="nucleotide sequence ID" value="NZ_BAABJO010000004.1"/>
</dbReference>
<comment type="caution">
    <text evidence="5">The sequence shown here is derived from an EMBL/GenBank/DDBJ whole genome shotgun (WGS) entry which is preliminary data.</text>
</comment>
<dbReference type="Gene3D" id="1.10.357.10">
    <property type="entry name" value="Tetracycline Repressor, domain 2"/>
    <property type="match status" value="1"/>
</dbReference>
<dbReference type="InterPro" id="IPR049397">
    <property type="entry name" value="EthR_C"/>
</dbReference>
<dbReference type="PANTHER" id="PTHR30055:SF184">
    <property type="entry name" value="HTH-TYPE TRANSCRIPTIONAL REGULATOR ETHR"/>
    <property type="match status" value="1"/>
</dbReference>
<reference evidence="6" key="1">
    <citation type="journal article" date="2019" name="Int. J. Syst. Evol. Microbiol.">
        <title>The Global Catalogue of Microorganisms (GCM) 10K type strain sequencing project: providing services to taxonomists for standard genome sequencing and annotation.</title>
        <authorList>
            <consortium name="The Broad Institute Genomics Platform"/>
            <consortium name="The Broad Institute Genome Sequencing Center for Infectious Disease"/>
            <person name="Wu L."/>
            <person name="Ma J."/>
        </authorList>
    </citation>
    <scope>NUCLEOTIDE SEQUENCE [LARGE SCALE GENOMIC DNA]</scope>
    <source>
        <strain evidence="6">JCM 18302</strain>
    </source>
</reference>
<dbReference type="InterPro" id="IPR009057">
    <property type="entry name" value="Homeodomain-like_sf"/>
</dbReference>
<evidence type="ECO:0000256" key="3">
    <source>
        <dbReference type="SAM" id="MobiDB-lite"/>
    </source>
</evidence>
<dbReference type="PANTHER" id="PTHR30055">
    <property type="entry name" value="HTH-TYPE TRANSCRIPTIONAL REGULATOR RUTR"/>
    <property type="match status" value="1"/>
</dbReference>
<proteinExistence type="predicted"/>
<dbReference type="PROSITE" id="PS50977">
    <property type="entry name" value="HTH_TETR_2"/>
    <property type="match status" value="1"/>
</dbReference>
<dbReference type="InterPro" id="IPR001647">
    <property type="entry name" value="HTH_TetR"/>
</dbReference>
<evidence type="ECO:0000256" key="1">
    <source>
        <dbReference type="ARBA" id="ARBA00023125"/>
    </source>
</evidence>
<evidence type="ECO:0000256" key="2">
    <source>
        <dbReference type="PROSITE-ProRule" id="PRU00335"/>
    </source>
</evidence>
<evidence type="ECO:0000313" key="6">
    <source>
        <dbReference type="Proteomes" id="UP001500804"/>
    </source>
</evidence>
<keyword evidence="1 2" id="KW-0238">DNA-binding</keyword>
<organism evidence="5 6">
    <name type="scientific">Pseudonocardia adelaidensis</name>
    <dbReference type="NCBI Taxonomy" id="648754"/>
    <lineage>
        <taxon>Bacteria</taxon>
        <taxon>Bacillati</taxon>
        <taxon>Actinomycetota</taxon>
        <taxon>Actinomycetes</taxon>
        <taxon>Pseudonocardiales</taxon>
        <taxon>Pseudonocardiaceae</taxon>
        <taxon>Pseudonocardia</taxon>
    </lineage>
</organism>
<evidence type="ECO:0000259" key="4">
    <source>
        <dbReference type="PROSITE" id="PS50977"/>
    </source>
</evidence>
<dbReference type="SUPFAM" id="SSF48498">
    <property type="entry name" value="Tetracyclin repressor-like, C-terminal domain"/>
    <property type="match status" value="1"/>
</dbReference>
<dbReference type="Proteomes" id="UP001500804">
    <property type="component" value="Unassembled WGS sequence"/>
</dbReference>
<dbReference type="Pfam" id="PF21313">
    <property type="entry name" value="EthR_C"/>
    <property type="match status" value="1"/>
</dbReference>
<dbReference type="InterPro" id="IPR050109">
    <property type="entry name" value="HTH-type_TetR-like_transc_reg"/>
</dbReference>
<sequence length="209" mass="22716">MASAEATPRRRRRDAPSKGDLREKAILDAAEKLLEVETFDGITVEAIARGAGIARNALYFYFASKQEVITALVRRTVAEVADDAASVVADAELAPQEAIVRAVRNTERSWATHGRLMSVAVELGAVIPEIGLEWAATVERYGVAMAEVLRRAGMPDEAPRSAPEVARALCWMTERTFYRAYVEGARADELSRAGDVCIGIWLAVLPTTA</sequence>
<dbReference type="Pfam" id="PF00440">
    <property type="entry name" value="TetR_N"/>
    <property type="match status" value="1"/>
</dbReference>
<dbReference type="Gene3D" id="1.10.10.60">
    <property type="entry name" value="Homeodomain-like"/>
    <property type="match status" value="1"/>
</dbReference>
<dbReference type="PRINTS" id="PR00455">
    <property type="entry name" value="HTHTETR"/>
</dbReference>
<feature type="DNA-binding region" description="H-T-H motif" evidence="2">
    <location>
        <begin position="43"/>
        <end position="62"/>
    </location>
</feature>